<evidence type="ECO:0000313" key="2">
    <source>
        <dbReference type="EMBL" id="GHE85880.1"/>
    </source>
</evidence>
<organism evidence="2 3">
    <name type="scientific">Streptomyces spiralis</name>
    <dbReference type="NCBI Taxonomy" id="66376"/>
    <lineage>
        <taxon>Bacteria</taxon>
        <taxon>Bacillati</taxon>
        <taxon>Actinomycetota</taxon>
        <taxon>Actinomycetes</taxon>
        <taxon>Kitasatosporales</taxon>
        <taxon>Streptomycetaceae</taxon>
        <taxon>Streptomyces</taxon>
    </lineage>
</organism>
<dbReference type="EMBL" id="BNBC01000023">
    <property type="protein sequence ID" value="GHE85880.1"/>
    <property type="molecule type" value="Genomic_DNA"/>
</dbReference>
<sequence>MTASVRTGPEAVGEIDQIDQTQHPPVEPWQGDVQGLGPPGRYRIQSVIRPRESPGHRGDRVCVTAEVDRPGAK</sequence>
<dbReference type="Proteomes" id="UP000641386">
    <property type="component" value="Unassembled WGS sequence"/>
</dbReference>
<accession>A0A919A3I4</accession>
<proteinExistence type="predicted"/>
<evidence type="ECO:0000313" key="3">
    <source>
        <dbReference type="Proteomes" id="UP000641386"/>
    </source>
</evidence>
<protein>
    <submittedName>
        <fullName evidence="2">Uncharacterized protein</fullName>
    </submittedName>
</protein>
<gene>
    <name evidence="2" type="ORF">GCM10014715_47770</name>
</gene>
<name>A0A919A3I4_9ACTN</name>
<evidence type="ECO:0000256" key="1">
    <source>
        <dbReference type="SAM" id="MobiDB-lite"/>
    </source>
</evidence>
<keyword evidence="3" id="KW-1185">Reference proteome</keyword>
<feature type="region of interest" description="Disordered" evidence="1">
    <location>
        <begin position="1"/>
        <end position="39"/>
    </location>
</feature>
<comment type="caution">
    <text evidence="2">The sequence shown here is derived from an EMBL/GenBank/DDBJ whole genome shotgun (WGS) entry which is preliminary data.</text>
</comment>
<dbReference type="AlphaFoldDB" id="A0A919A3I4"/>
<reference evidence="2" key="2">
    <citation type="submission" date="2020-09" db="EMBL/GenBank/DDBJ databases">
        <authorList>
            <person name="Sun Q."/>
            <person name="Ohkuma M."/>
        </authorList>
    </citation>
    <scope>NUCLEOTIDE SEQUENCE</scope>
    <source>
        <strain evidence="2">JCM 3302</strain>
    </source>
</reference>
<reference evidence="2" key="1">
    <citation type="journal article" date="2014" name="Int. J. Syst. Evol. Microbiol.">
        <title>Complete genome sequence of Corynebacterium casei LMG S-19264T (=DSM 44701T), isolated from a smear-ripened cheese.</title>
        <authorList>
            <consortium name="US DOE Joint Genome Institute (JGI-PGF)"/>
            <person name="Walter F."/>
            <person name="Albersmeier A."/>
            <person name="Kalinowski J."/>
            <person name="Ruckert C."/>
        </authorList>
    </citation>
    <scope>NUCLEOTIDE SEQUENCE</scope>
    <source>
        <strain evidence="2">JCM 3302</strain>
    </source>
</reference>